<dbReference type="RefSeq" id="XP_010918345.1">
    <property type="nucleotide sequence ID" value="XM_010920043.3"/>
</dbReference>
<evidence type="ECO:0000256" key="2">
    <source>
        <dbReference type="ARBA" id="ARBA00022448"/>
    </source>
</evidence>
<feature type="transmembrane region" description="Helical" evidence="9">
    <location>
        <begin position="364"/>
        <end position="385"/>
    </location>
</feature>
<keyword evidence="6" id="KW-0927">Auxin signaling pathway</keyword>
<dbReference type="RefSeq" id="XP_073112841.1">
    <property type="nucleotide sequence ID" value="XM_073256740.1"/>
</dbReference>
<keyword evidence="4 9" id="KW-1133">Transmembrane helix</keyword>
<dbReference type="RefSeq" id="XP_029119724.1">
    <property type="nucleotide sequence ID" value="XM_029263891.1"/>
</dbReference>
<protein>
    <submittedName>
        <fullName evidence="11 12">protein PIN-LIKES 7</fullName>
    </submittedName>
</protein>
<dbReference type="GeneID" id="105042744"/>
<dbReference type="PANTHER" id="PTHR31651">
    <property type="match status" value="1"/>
</dbReference>
<dbReference type="PANTHER" id="PTHR31651:SF3">
    <property type="entry name" value="PROTEIN PIN-LIKES 7"/>
    <property type="match status" value="1"/>
</dbReference>
<evidence type="ECO:0000313" key="13">
    <source>
        <dbReference type="RefSeq" id="XP_010918348.1"/>
    </source>
</evidence>
<evidence type="ECO:0000256" key="5">
    <source>
        <dbReference type="ARBA" id="ARBA00023136"/>
    </source>
</evidence>
<dbReference type="RefSeq" id="XP_073112839.1">
    <property type="nucleotide sequence ID" value="XM_073256738.1"/>
</dbReference>
<evidence type="ECO:0000256" key="8">
    <source>
        <dbReference type="ARBA" id="ARBA00025752"/>
    </source>
</evidence>
<evidence type="ECO:0000313" key="10">
    <source>
        <dbReference type="Proteomes" id="UP000504607"/>
    </source>
</evidence>
<feature type="transmembrane region" description="Helical" evidence="9">
    <location>
        <begin position="300"/>
        <end position="318"/>
    </location>
</feature>
<proteinExistence type="inferred from homology"/>
<evidence type="ECO:0000256" key="9">
    <source>
        <dbReference type="SAM" id="Phobius"/>
    </source>
</evidence>
<dbReference type="OrthoDB" id="191139at2759"/>
<feature type="transmembrane region" description="Helical" evidence="9">
    <location>
        <begin position="106"/>
        <end position="127"/>
    </location>
</feature>
<keyword evidence="10" id="KW-1185">Reference proteome</keyword>
<evidence type="ECO:0000256" key="6">
    <source>
        <dbReference type="ARBA" id="ARBA00023294"/>
    </source>
</evidence>
<feature type="transmembrane region" description="Helical" evidence="9">
    <location>
        <begin position="260"/>
        <end position="280"/>
    </location>
</feature>
<feature type="transmembrane region" description="Helical" evidence="9">
    <location>
        <begin position="72"/>
        <end position="94"/>
    </location>
</feature>
<dbReference type="InterPro" id="IPR045033">
    <property type="entry name" value="PILS1/3/4/5/7"/>
</dbReference>
<gene>
    <name evidence="11 12 13 14 15" type="primary">LOC105042744</name>
</gene>
<dbReference type="GO" id="GO:0080162">
    <property type="term" value="P:endoplasmic reticulum to cytosol auxin transport"/>
    <property type="evidence" value="ECO:0007669"/>
    <property type="project" value="InterPro"/>
</dbReference>
<dbReference type="RefSeq" id="XP_010918346.1">
    <property type="nucleotide sequence ID" value="XM_010920044.2"/>
</dbReference>
<feature type="transmembrane region" description="Helical" evidence="9">
    <location>
        <begin position="330"/>
        <end position="358"/>
    </location>
</feature>
<dbReference type="GO" id="GO:0005789">
    <property type="term" value="C:endoplasmic reticulum membrane"/>
    <property type="evidence" value="ECO:0007669"/>
    <property type="project" value="UniProtKB-SubCell"/>
</dbReference>
<evidence type="ECO:0000313" key="14">
    <source>
        <dbReference type="RefSeq" id="XP_010918349.1"/>
    </source>
</evidence>
<evidence type="ECO:0000313" key="12">
    <source>
        <dbReference type="RefSeq" id="XP_010918346.1"/>
    </source>
</evidence>
<feature type="transmembrane region" description="Helical" evidence="9">
    <location>
        <begin position="15"/>
        <end position="34"/>
    </location>
</feature>
<evidence type="ECO:0000256" key="4">
    <source>
        <dbReference type="ARBA" id="ARBA00022989"/>
    </source>
</evidence>
<dbReference type="KEGG" id="egu:105042744"/>
<keyword evidence="2" id="KW-0813">Transport</keyword>
<name>A0A6I9R0R1_ELAGV</name>
<evidence type="ECO:0000313" key="11">
    <source>
        <dbReference type="RefSeq" id="XP_010918345.1"/>
    </source>
</evidence>
<dbReference type="RefSeq" id="XP_010918348.1">
    <property type="nucleotide sequence ID" value="XM_010920046.3"/>
</dbReference>
<keyword evidence="5 9" id="KW-0472">Membrane</keyword>
<keyword evidence="3 9" id="KW-0812">Transmembrane</keyword>
<organism evidence="10 13">
    <name type="scientific">Elaeis guineensis var. tenera</name>
    <name type="common">Oil palm</name>
    <dbReference type="NCBI Taxonomy" id="51953"/>
    <lineage>
        <taxon>Eukaryota</taxon>
        <taxon>Viridiplantae</taxon>
        <taxon>Streptophyta</taxon>
        <taxon>Embryophyta</taxon>
        <taxon>Tracheophyta</taxon>
        <taxon>Spermatophyta</taxon>
        <taxon>Magnoliopsida</taxon>
        <taxon>Liliopsida</taxon>
        <taxon>Arecaceae</taxon>
        <taxon>Arecoideae</taxon>
        <taxon>Cocoseae</taxon>
        <taxon>Elaeidinae</taxon>
        <taxon>Elaeis</taxon>
    </lineage>
</organism>
<evidence type="ECO:0000256" key="7">
    <source>
        <dbReference type="ARBA" id="ARBA00025100"/>
    </source>
</evidence>
<reference evidence="11 12" key="1">
    <citation type="submission" date="2025-04" db="UniProtKB">
        <authorList>
            <consortium name="RefSeq"/>
        </authorList>
    </citation>
    <scope>IDENTIFICATION</scope>
</reference>
<dbReference type="InterPro" id="IPR004776">
    <property type="entry name" value="Mem_transp_PIN-like"/>
</dbReference>
<sequence>MGFWSLFIVASMPNLQFLLVGLLGAFLASGYINILSTNALRDMNKIVFVVFSPALVFASLAETVTLQDILSWWFMPINIGLTFLIGGILGWIVVKILKPEHHLEGLVIASCSAGNLGNLPLIIIPAICNEDENPFGESSECKTIGLSYVSFSMALAAFFIWSHTYSLMRKSSALYEQIHGENATIKLPENDSGRSGEAQNQYKEGYRDQEALLLPSTKPTDRAAEHQIIAPLLSKGEGSKNKPHFWTSPKATLTWIAEEFLAPPTIAAIFGIVIGITPWLKSLIIGATAPLRVIQDSISLLGDGLIPCVTLILGGNLTPGLRGSAVKPAVIVAIIGVRYVILPLFGIAVVKAAGVLGFLPPSPLFEFVLLIQFTLPPAMAIGTMAQLFDVGKEECSVIFLWTYLVAALALTIWSTIFMWILS</sequence>
<evidence type="ECO:0000313" key="15">
    <source>
        <dbReference type="RefSeq" id="XP_029119724.1"/>
    </source>
</evidence>
<accession>A0A6I9R0R1</accession>
<comment type="subcellular location">
    <subcellularLocation>
        <location evidence="1">Endoplasmic reticulum membrane</location>
        <topology evidence="1">Multi-pass membrane protein</topology>
    </subcellularLocation>
</comment>
<dbReference type="GO" id="GO:0009734">
    <property type="term" value="P:auxin-activated signaling pathway"/>
    <property type="evidence" value="ECO:0007669"/>
    <property type="project" value="UniProtKB-KW"/>
</dbReference>
<dbReference type="RefSeq" id="XP_010918349.1">
    <property type="nucleotide sequence ID" value="XM_010920047.2"/>
</dbReference>
<dbReference type="Pfam" id="PF03547">
    <property type="entry name" value="Mem_trans"/>
    <property type="match status" value="1"/>
</dbReference>
<feature type="transmembrane region" description="Helical" evidence="9">
    <location>
        <begin position="397"/>
        <end position="421"/>
    </location>
</feature>
<dbReference type="AlphaFoldDB" id="A0A6I9R0R1"/>
<evidence type="ECO:0000256" key="1">
    <source>
        <dbReference type="ARBA" id="ARBA00004477"/>
    </source>
</evidence>
<feature type="transmembrane region" description="Helical" evidence="9">
    <location>
        <begin position="147"/>
        <end position="168"/>
    </location>
</feature>
<dbReference type="Proteomes" id="UP000504607">
    <property type="component" value="Chromosome 4"/>
</dbReference>
<evidence type="ECO:0000256" key="3">
    <source>
        <dbReference type="ARBA" id="ARBA00022692"/>
    </source>
</evidence>
<feature type="transmembrane region" description="Helical" evidence="9">
    <location>
        <begin position="46"/>
        <end position="66"/>
    </location>
</feature>
<comment type="similarity">
    <text evidence="8">Belongs to the auxin efflux carrier (TC 2.A.69.2) family.</text>
</comment>
<comment type="function">
    <text evidence="7">Involved in cellular auxin homeostasis by regulating auxin metabolism. Regulates intracellular auxin accumulation at the endoplasmic reticulum and thus auxin availability for nuclear auxin signaling.</text>
</comment>